<evidence type="ECO:0000313" key="2">
    <source>
        <dbReference type="Proteomes" id="UP000004995"/>
    </source>
</evidence>
<dbReference type="InParanoid" id="K3XU75"/>
<evidence type="ECO:0000313" key="1">
    <source>
        <dbReference type="EnsemblPlants" id="KQL08397"/>
    </source>
</evidence>
<accession>K3XU75</accession>
<reference evidence="2" key="1">
    <citation type="journal article" date="2012" name="Nat. Biotechnol.">
        <title>Reference genome sequence of the model plant Setaria.</title>
        <authorList>
            <person name="Bennetzen J.L."/>
            <person name="Schmutz J."/>
            <person name="Wang H."/>
            <person name="Percifield R."/>
            <person name="Hawkins J."/>
            <person name="Pontaroli A.C."/>
            <person name="Estep M."/>
            <person name="Feng L."/>
            <person name="Vaughn J.N."/>
            <person name="Grimwood J."/>
            <person name="Jenkins J."/>
            <person name="Barry K."/>
            <person name="Lindquist E."/>
            <person name="Hellsten U."/>
            <person name="Deshpande S."/>
            <person name="Wang X."/>
            <person name="Wu X."/>
            <person name="Mitros T."/>
            <person name="Triplett J."/>
            <person name="Yang X."/>
            <person name="Ye C.Y."/>
            <person name="Mauro-Herrera M."/>
            <person name="Wang L."/>
            <person name="Li P."/>
            <person name="Sharma M."/>
            <person name="Sharma R."/>
            <person name="Ronald P.C."/>
            <person name="Panaud O."/>
            <person name="Kellogg E.A."/>
            <person name="Brutnell T.P."/>
            <person name="Doust A.N."/>
            <person name="Tuskan G.A."/>
            <person name="Rokhsar D."/>
            <person name="Devos K.M."/>
        </authorList>
    </citation>
    <scope>NUCLEOTIDE SEQUENCE [LARGE SCALE GENOMIC DNA]</scope>
    <source>
        <strain evidence="2">cv. Yugu1</strain>
    </source>
</reference>
<name>K3XU75_SETIT</name>
<protein>
    <submittedName>
        <fullName evidence="1">Uncharacterized protein</fullName>
    </submittedName>
</protein>
<dbReference type="EnsemblPlants" id="KQL08397">
    <property type="protein sequence ID" value="KQL08397"/>
    <property type="gene ID" value="SETIT_005482mg"/>
</dbReference>
<sequence length="134" mass="14888">MHLGSMYSQLPTMAVPLREPCPGWTCLTSPKSPSLASNASSSITLLGLMSRCRMASLSPVWRYSMAEPMPRTILYLSGHVSSLSDDPWRWSSRLPLVTSSYTSRSLSSPPPSHHPTSFTRLRCFSWPKIMISVT</sequence>
<keyword evidence="2" id="KW-1185">Reference proteome</keyword>
<reference evidence="1" key="2">
    <citation type="submission" date="2018-08" db="UniProtKB">
        <authorList>
            <consortium name="EnsemblPlants"/>
        </authorList>
    </citation>
    <scope>IDENTIFICATION</scope>
    <source>
        <strain evidence="1">Yugu1</strain>
    </source>
</reference>
<organism evidence="1 2">
    <name type="scientific">Setaria italica</name>
    <name type="common">Foxtail millet</name>
    <name type="synonym">Panicum italicum</name>
    <dbReference type="NCBI Taxonomy" id="4555"/>
    <lineage>
        <taxon>Eukaryota</taxon>
        <taxon>Viridiplantae</taxon>
        <taxon>Streptophyta</taxon>
        <taxon>Embryophyta</taxon>
        <taxon>Tracheophyta</taxon>
        <taxon>Spermatophyta</taxon>
        <taxon>Magnoliopsida</taxon>
        <taxon>Liliopsida</taxon>
        <taxon>Poales</taxon>
        <taxon>Poaceae</taxon>
        <taxon>PACMAD clade</taxon>
        <taxon>Panicoideae</taxon>
        <taxon>Panicodae</taxon>
        <taxon>Paniceae</taxon>
        <taxon>Cenchrinae</taxon>
        <taxon>Setaria</taxon>
    </lineage>
</organism>
<dbReference type="AlphaFoldDB" id="K3XU75"/>
<dbReference type="Proteomes" id="UP000004995">
    <property type="component" value="Unassembled WGS sequence"/>
</dbReference>
<proteinExistence type="predicted"/>
<dbReference type="HOGENOM" id="CLU_1899824_0_0_1"/>
<dbReference type="Gramene" id="KQL08397">
    <property type="protein sequence ID" value="KQL08397"/>
    <property type="gene ID" value="SETIT_005482mg"/>
</dbReference>
<dbReference type="EMBL" id="AGNK02003440">
    <property type="status" value="NOT_ANNOTATED_CDS"/>
    <property type="molecule type" value="Genomic_DNA"/>
</dbReference>